<dbReference type="EMBL" id="WLYL01000007">
    <property type="protein sequence ID" value="MTD10547.1"/>
    <property type="molecule type" value="Genomic_DNA"/>
</dbReference>
<dbReference type="InterPro" id="IPR003749">
    <property type="entry name" value="ThiS/MoaD-like"/>
</dbReference>
<evidence type="ECO:0000313" key="3">
    <source>
        <dbReference type="EMBL" id="MTD10547.1"/>
    </source>
</evidence>
<dbReference type="RefSeq" id="WP_171501214.1">
    <property type="nucleotide sequence ID" value="NZ_JAXHPE010000011.1"/>
</dbReference>
<evidence type="ECO:0000313" key="6">
    <source>
        <dbReference type="Proteomes" id="UP001284094"/>
    </source>
</evidence>
<dbReference type="Pfam" id="PF02597">
    <property type="entry name" value="ThiS"/>
    <property type="match status" value="1"/>
</dbReference>
<proteinExistence type="predicted"/>
<reference evidence="1 5" key="2">
    <citation type="submission" date="2023-11" db="EMBL/GenBank/DDBJ databases">
        <title>The common occurrence of Acinetobacte faecalis in cattle feces and its emended description.</title>
        <authorList>
            <person name="Kyselkova M."/>
            <person name="Xanthopoulou K."/>
            <person name="Shestivska V."/>
            <person name="Spanelova P."/>
            <person name="Maixnerova M."/>
            <person name="Higgins P.G."/>
            <person name="Nemec A."/>
        </authorList>
    </citation>
    <scope>NUCLEOTIDE SEQUENCE [LARGE SCALE GENOMIC DNA]</scope>
    <source>
        <strain evidence="1 5">ANC 7483</strain>
    </source>
</reference>
<dbReference type="Gene3D" id="3.10.20.30">
    <property type="match status" value="1"/>
</dbReference>
<protein>
    <submittedName>
        <fullName evidence="3">Sulfur carrier protein ThiS</fullName>
    </submittedName>
</protein>
<reference evidence="2 6" key="4">
    <citation type="journal article" date="2024" name="Syst. Appl. Microbiol.">
        <title>Evidence for the occurrence of Acinetobacter faecalis in cattle feces and its emended description.</title>
        <authorList>
            <person name="Kyselkova M."/>
            <person name="Xanthopoulou K."/>
            <person name="Shestivska V."/>
            <person name="Spanelova P."/>
            <person name="Maixnerova M."/>
            <person name="Higgins P.G."/>
            <person name="Nemec A."/>
        </authorList>
    </citation>
    <scope>NUCLEOTIDE SEQUENCE [LARGE SCALE GENOMIC DNA]</scope>
    <source>
        <strain evidence="2 6">ANC 7225</strain>
    </source>
</reference>
<dbReference type="CDD" id="cd00565">
    <property type="entry name" value="Ubl_ThiS"/>
    <property type="match status" value="1"/>
</dbReference>
<evidence type="ECO:0000313" key="5">
    <source>
        <dbReference type="Proteomes" id="UP001278995"/>
    </source>
</evidence>
<dbReference type="Proteomes" id="UP000473854">
    <property type="component" value="Unassembled WGS sequence"/>
</dbReference>
<dbReference type="EMBL" id="JAXHPL010000041">
    <property type="protein sequence ID" value="MDY6487206.1"/>
    <property type="molecule type" value="Genomic_DNA"/>
</dbReference>
<dbReference type="NCBIfam" id="TIGR01683">
    <property type="entry name" value="thiS"/>
    <property type="match status" value="1"/>
</dbReference>
<reference evidence="2" key="3">
    <citation type="submission" date="2023-11" db="EMBL/GenBank/DDBJ databases">
        <authorList>
            <person name="Kyselkova M."/>
            <person name="Xanthopoulou K."/>
            <person name="Shestivska V."/>
            <person name="Spanelova P."/>
            <person name="Maixnerova M."/>
            <person name="Higgins P.G."/>
            <person name="Nemec A."/>
        </authorList>
    </citation>
    <scope>NUCLEOTIDE SEQUENCE</scope>
    <source>
        <strain evidence="2">ANC 7225</strain>
    </source>
</reference>
<dbReference type="SUPFAM" id="SSF54285">
    <property type="entry name" value="MoaD/ThiS"/>
    <property type="match status" value="1"/>
</dbReference>
<dbReference type="EMBL" id="JAXHPO010000020">
    <property type="protein sequence ID" value="MDY6550327.1"/>
    <property type="molecule type" value="Genomic_DNA"/>
</dbReference>
<sequence>MQIYLNGELQNTTCSNLLELIQELALEGKRFAVEHNEMIIAKSKLQQTMIHENDRIEVIHAVGGG</sequence>
<reference evidence="3 4" key="1">
    <citation type="submission" date="2019-11" db="EMBL/GenBank/DDBJ databases">
        <authorList>
            <person name="An D."/>
        </authorList>
    </citation>
    <scope>NUCLEOTIDE SEQUENCE [LARGE SCALE GENOMIC DNA]</scope>
    <source>
        <strain evidence="3 4">YIM 103518</strain>
    </source>
</reference>
<dbReference type="PANTHER" id="PTHR34472">
    <property type="entry name" value="SULFUR CARRIER PROTEIN THIS"/>
    <property type="match status" value="1"/>
</dbReference>
<evidence type="ECO:0000313" key="2">
    <source>
        <dbReference type="EMBL" id="MDY6550327.1"/>
    </source>
</evidence>
<dbReference type="Proteomes" id="UP001278995">
    <property type="component" value="Unassembled WGS sequence"/>
</dbReference>
<dbReference type="Proteomes" id="UP001284094">
    <property type="component" value="Unassembled WGS sequence"/>
</dbReference>
<comment type="caution">
    <text evidence="3">The sequence shown here is derived from an EMBL/GenBank/DDBJ whole genome shotgun (WGS) entry which is preliminary data.</text>
</comment>
<dbReference type="AlphaFoldDB" id="A0A6L6GDS9"/>
<dbReference type="InterPro" id="IPR016155">
    <property type="entry name" value="Mopterin_synth/thiamin_S_b"/>
</dbReference>
<organism evidence="3 4">
    <name type="scientific">Acinetobacter faecalis</name>
    <dbReference type="NCBI Taxonomy" id="2665161"/>
    <lineage>
        <taxon>Bacteria</taxon>
        <taxon>Pseudomonadati</taxon>
        <taxon>Pseudomonadota</taxon>
        <taxon>Gammaproteobacteria</taxon>
        <taxon>Moraxellales</taxon>
        <taxon>Moraxellaceae</taxon>
        <taxon>Acinetobacter</taxon>
    </lineage>
</organism>
<keyword evidence="6" id="KW-1185">Reference proteome</keyword>
<dbReference type="PANTHER" id="PTHR34472:SF1">
    <property type="entry name" value="SULFUR CARRIER PROTEIN THIS"/>
    <property type="match status" value="1"/>
</dbReference>
<accession>A0A6L6GDS9</accession>
<gene>
    <name evidence="3" type="primary">thiS</name>
    <name evidence="3" type="ORF">GIX10_03645</name>
    <name evidence="2" type="ORF">SKM48_06120</name>
    <name evidence="1" type="ORF">SKM51_08390</name>
</gene>
<name>A0A6L6GDS9_9GAMM</name>
<evidence type="ECO:0000313" key="1">
    <source>
        <dbReference type="EMBL" id="MDY6487206.1"/>
    </source>
</evidence>
<dbReference type="GeneID" id="86888882"/>
<dbReference type="InterPro" id="IPR012675">
    <property type="entry name" value="Beta-grasp_dom_sf"/>
</dbReference>
<dbReference type="InterPro" id="IPR010035">
    <property type="entry name" value="Thi_S"/>
</dbReference>
<evidence type="ECO:0000313" key="4">
    <source>
        <dbReference type="Proteomes" id="UP000473854"/>
    </source>
</evidence>